<proteinExistence type="predicted"/>
<dbReference type="STRING" id="310781.SAMN05216259_11576"/>
<dbReference type="Proteomes" id="UP000199341">
    <property type="component" value="Unassembled WGS sequence"/>
</dbReference>
<sequence length="984" mass="103787">MGEFSGIDPTALKQMITSFDGDRRQLRDFASRYKGQFASQGLDTTDLSSLLDICGWLDDESPKLKRRENLAAVMDAGAGPGTHMVQIPEPVTQTSAQAQADGKKLAQQFNANNGGDSKAGDQYHAMAQELLAHENDPDFCSAFYANLTPAAATLMPTLLASTGSSTAGTDLMVYSHALATATDAGYPAPGFDKVVASYTSPLPKGDNAAAWNRAAMLQYGTFPTDFLTKTVRASGLDQFGKDPNQDFRGNSFYAQALGLPQNTITLDLQALAPNEAATQQVLAGMGQDPGKTNLAGNLKSLTGYAASQHDPQLTAAFQAALMSGSGDRATQGPYGSYYAPLVHTGAESTFATAAMSALSSSHAQQSDYQDFITTTFTTFGQPADATPQQAGTQAATLLRLAENADPKWPATRPAIKSVADQAEAGKNDDGFMKGYYGNGGGDLESNLALELHAMDGTQGGTVLSADSTKILGEFGDNLAAATNLSAAGKLPEFNARTFTAPKDMWAASMLVKYGPSGDKWDHTFLTDMGDAALHWRADQKDNLRPSYTPGDMSIGTVDSWIDPSNDPWYKELGLHEDNFTKNIPDQQAIARGVAANDPSLAVLSKLGENPQASRDLLAGKDGRFAADQLVNNNWQTPGISDDSKFPAQVLLAATSPNGLKGAELAKASTAAANVFQGALDNANAAKNQPANIKEQYPQLPSQLAEGLAQVAAIYVPDLAQSMDNNGPVKPDPNQVRFSSSIDSKTGRPFVSGDEDAIEALMQQFMTDPKAAGLFSGSMDGYIATTSKNAGADPKAAHDLMRQLAMLDGDVQTVKEGMKYTPAAAQDAKDTQSAMYTWIVGGVLGTVVPGAEEGEVGAQLLLGGLSAGIAGGTAWGSYQFPGGHAAAVTDDAQSEQDFEMRELKIPIAQGLINSGAVTPPKDAHWFHDGKLDQAAINGQYSGAFNQWWHDNAPDGSLPLDLFNAGKDGYNDSTSMRRAHGQKDGQ</sequence>
<evidence type="ECO:0000313" key="3">
    <source>
        <dbReference type="Proteomes" id="UP000199341"/>
    </source>
</evidence>
<gene>
    <name evidence="2" type="ORF">SAMN05216259_11576</name>
</gene>
<organism evidence="2 3">
    <name type="scientific">Actinacidiphila guanduensis</name>
    <dbReference type="NCBI Taxonomy" id="310781"/>
    <lineage>
        <taxon>Bacteria</taxon>
        <taxon>Bacillati</taxon>
        <taxon>Actinomycetota</taxon>
        <taxon>Actinomycetes</taxon>
        <taxon>Kitasatosporales</taxon>
        <taxon>Streptomycetaceae</taxon>
        <taxon>Actinacidiphila</taxon>
    </lineage>
</organism>
<dbReference type="EMBL" id="FNIE01000015">
    <property type="protein sequence ID" value="SDP00396.1"/>
    <property type="molecule type" value="Genomic_DNA"/>
</dbReference>
<feature type="region of interest" description="Disordered" evidence="1">
    <location>
        <begin position="726"/>
        <end position="749"/>
    </location>
</feature>
<reference evidence="2 3" key="1">
    <citation type="submission" date="2016-10" db="EMBL/GenBank/DDBJ databases">
        <authorList>
            <person name="de Groot N.N."/>
        </authorList>
    </citation>
    <scope>NUCLEOTIDE SEQUENCE [LARGE SCALE GENOMIC DNA]</scope>
    <source>
        <strain evidence="2 3">CGMCC 4.2022</strain>
    </source>
</reference>
<evidence type="ECO:0000313" key="2">
    <source>
        <dbReference type="EMBL" id="SDP00396.1"/>
    </source>
</evidence>
<protein>
    <submittedName>
        <fullName evidence="2">Uncharacterized protein</fullName>
    </submittedName>
</protein>
<accession>A0A1H0P6R4</accession>
<name>A0A1H0P6R4_9ACTN</name>
<dbReference type="OrthoDB" id="3492053at2"/>
<dbReference type="RefSeq" id="WP_143031775.1">
    <property type="nucleotide sequence ID" value="NZ_FNIE01000015.1"/>
</dbReference>
<dbReference type="AlphaFoldDB" id="A0A1H0P6R4"/>
<evidence type="ECO:0000256" key="1">
    <source>
        <dbReference type="SAM" id="MobiDB-lite"/>
    </source>
</evidence>
<keyword evidence="3" id="KW-1185">Reference proteome</keyword>